<gene>
    <name evidence="3" type="ORF">LSUE1_G008322</name>
</gene>
<comment type="caution">
    <text evidence="3">The sequence shown here is derived from an EMBL/GenBank/DDBJ whole genome shotgun (WGS) entry which is preliminary data.</text>
</comment>
<name>A0A8T9BYN1_9HELO</name>
<dbReference type="AlphaFoldDB" id="A0A8T9BYN1"/>
<feature type="region of interest" description="Disordered" evidence="2">
    <location>
        <begin position="443"/>
        <end position="482"/>
    </location>
</feature>
<dbReference type="InterPro" id="IPR012337">
    <property type="entry name" value="RNaseH-like_sf"/>
</dbReference>
<evidence type="ECO:0000256" key="2">
    <source>
        <dbReference type="SAM" id="MobiDB-lite"/>
    </source>
</evidence>
<proteinExistence type="inferred from homology"/>
<accession>A0A8T9BYN1</accession>
<dbReference type="GO" id="GO:0003723">
    <property type="term" value="F:RNA binding"/>
    <property type="evidence" value="ECO:0007669"/>
    <property type="project" value="TreeGrafter"/>
</dbReference>
<dbReference type="InterPro" id="IPR051181">
    <property type="entry name" value="CAF1_poly(A)_ribonucleases"/>
</dbReference>
<sequence length="563" mass="64356">MEVTQTDFRGQLLPILKQIARAKIITFDLEMSGITTRPRYGPGDRSQDIGKPSLQQQYEEMRSAASLYQIVQLGITCVEEEVDKGFYLARPYNFYLNPLSADGIDVKLERNFTFSSSACDFLRKNNFDFGRMFTHGVPYLSQLEQEDLEVEHSLRNDRAANIPDISVPANDAFNLEFVRKARKEIAAWFNNPKPEDDYLNIGHKGNPMEVPLSGFQRRLIYQLVRKEYPTLRTFPQHHQTFMKVEKGDTKREEEFQKKKSQQFKRSLCKQTGLRWIFEALSGGDLSGLDPEILCVEPTEKPDEQLKEMTLELKTVIEALRIKKHIIVGHNLFTDLGFLYNTFVGRLPLNVRHFQAEVHERFPMVLDTKYLATEGIETNAAKNGLRDLVEPFKKIQTPLVLLHEAHTSYGSSLNRDHEAGFDSWMTAELFIKLAAKLYSEHKAKFPKTESESDDSEDYSLDDESGGADLNGRPDSDYSSGEISLMDHLPPDWHAKQLSNRFAALQFATSGDSKGKGKGKEKMAEGEVEQWLPKISHRFWDIYANKLRVNASEGGVCDLEDGEEY</sequence>
<evidence type="ECO:0000313" key="3">
    <source>
        <dbReference type="EMBL" id="TVY60758.1"/>
    </source>
</evidence>
<evidence type="ECO:0000313" key="4">
    <source>
        <dbReference type="Proteomes" id="UP000469558"/>
    </source>
</evidence>
<dbReference type="GO" id="GO:1990431">
    <property type="term" value="P:priRNA 3'-end processing"/>
    <property type="evidence" value="ECO:0007669"/>
    <property type="project" value="TreeGrafter"/>
</dbReference>
<dbReference type="OrthoDB" id="1432093at2759"/>
<reference evidence="3 4" key="1">
    <citation type="submission" date="2018-05" db="EMBL/GenBank/DDBJ databases">
        <title>Genome sequencing and assembly of the regulated plant pathogen Lachnellula willkommii and related sister species for the development of diagnostic species identification markers.</title>
        <authorList>
            <person name="Giroux E."/>
            <person name="Bilodeau G."/>
        </authorList>
    </citation>
    <scope>NUCLEOTIDE SEQUENCE [LARGE SCALE GENOMIC DNA]</scope>
    <source>
        <strain evidence="3 4">CBS 268.59</strain>
    </source>
</reference>
<dbReference type="GO" id="GO:0000289">
    <property type="term" value="P:nuclear-transcribed mRNA poly(A) tail shortening"/>
    <property type="evidence" value="ECO:0007669"/>
    <property type="project" value="TreeGrafter"/>
</dbReference>
<dbReference type="SUPFAM" id="SSF53098">
    <property type="entry name" value="Ribonuclease H-like"/>
    <property type="match status" value="1"/>
</dbReference>
<protein>
    <submittedName>
        <fullName evidence="3">Uncharacterized protein</fullName>
    </submittedName>
</protein>
<comment type="similarity">
    <text evidence="1">Belongs to the CAF1 family.</text>
</comment>
<dbReference type="GO" id="GO:0000175">
    <property type="term" value="F:3'-5'-RNA exonuclease activity"/>
    <property type="evidence" value="ECO:0007669"/>
    <property type="project" value="TreeGrafter"/>
</dbReference>
<dbReference type="PANTHER" id="PTHR15092:SF22">
    <property type="entry name" value="POLY(A)-SPECIFIC RIBONUCLEASE PNLDC1"/>
    <property type="match status" value="1"/>
</dbReference>
<dbReference type="Pfam" id="PF04857">
    <property type="entry name" value="CAF1"/>
    <property type="match status" value="1"/>
</dbReference>
<organism evidence="3 4">
    <name type="scientific">Lachnellula suecica</name>
    <dbReference type="NCBI Taxonomy" id="602035"/>
    <lineage>
        <taxon>Eukaryota</taxon>
        <taxon>Fungi</taxon>
        <taxon>Dikarya</taxon>
        <taxon>Ascomycota</taxon>
        <taxon>Pezizomycotina</taxon>
        <taxon>Leotiomycetes</taxon>
        <taxon>Helotiales</taxon>
        <taxon>Lachnaceae</taxon>
        <taxon>Lachnellula</taxon>
    </lineage>
</organism>
<dbReference type="InterPro" id="IPR036397">
    <property type="entry name" value="RNaseH_sf"/>
</dbReference>
<feature type="compositionally biased region" description="Acidic residues" evidence="2">
    <location>
        <begin position="450"/>
        <end position="464"/>
    </location>
</feature>
<dbReference type="Gene3D" id="3.30.420.10">
    <property type="entry name" value="Ribonuclease H-like superfamily/Ribonuclease H"/>
    <property type="match status" value="2"/>
</dbReference>
<keyword evidence="4" id="KW-1185">Reference proteome</keyword>
<dbReference type="GO" id="GO:1990432">
    <property type="term" value="P:siRNA 3'-end processing"/>
    <property type="evidence" value="ECO:0007669"/>
    <property type="project" value="TreeGrafter"/>
</dbReference>
<dbReference type="Proteomes" id="UP000469558">
    <property type="component" value="Unassembled WGS sequence"/>
</dbReference>
<evidence type="ECO:0000256" key="1">
    <source>
        <dbReference type="ARBA" id="ARBA00008372"/>
    </source>
</evidence>
<dbReference type="GO" id="GO:0005634">
    <property type="term" value="C:nucleus"/>
    <property type="evidence" value="ECO:0007669"/>
    <property type="project" value="TreeGrafter"/>
</dbReference>
<dbReference type="InterPro" id="IPR006941">
    <property type="entry name" value="RNase_CAF1"/>
</dbReference>
<dbReference type="PANTHER" id="PTHR15092">
    <property type="entry name" value="POLY A -SPECIFIC RIBONUCLEASE/TARGET OF EGR1, MEMBER 1"/>
    <property type="match status" value="1"/>
</dbReference>
<dbReference type="EMBL" id="QGMK01002131">
    <property type="protein sequence ID" value="TVY60758.1"/>
    <property type="molecule type" value="Genomic_DNA"/>
</dbReference>